<dbReference type="EMBL" id="JAFIRN010000003">
    <property type="protein sequence ID" value="KAG5851843.1"/>
    <property type="molecule type" value="Genomic_DNA"/>
</dbReference>
<accession>A0A9D3MSC0</accession>
<name>A0A9D3MSC0_ANGAN</name>
<reference evidence="2" key="1">
    <citation type="submission" date="2021-01" db="EMBL/GenBank/DDBJ databases">
        <title>A chromosome-scale assembly of European eel, Anguilla anguilla.</title>
        <authorList>
            <person name="Henkel C."/>
            <person name="Jong-Raadsen S.A."/>
            <person name="Dufour S."/>
            <person name="Weltzien F.-A."/>
            <person name="Palstra A.P."/>
            <person name="Pelster B."/>
            <person name="Spaink H.P."/>
            <person name="Van Den Thillart G.E."/>
            <person name="Jansen H."/>
            <person name="Zahm M."/>
            <person name="Klopp C."/>
            <person name="Cedric C."/>
            <person name="Louis A."/>
            <person name="Berthelot C."/>
            <person name="Parey E."/>
            <person name="Roest Crollius H."/>
            <person name="Montfort J."/>
            <person name="Robinson-Rechavi M."/>
            <person name="Bucao C."/>
            <person name="Bouchez O."/>
            <person name="Gislard M."/>
            <person name="Lluch J."/>
            <person name="Milhes M."/>
            <person name="Lampietro C."/>
            <person name="Lopez Roques C."/>
            <person name="Donnadieu C."/>
            <person name="Braasch I."/>
            <person name="Desvignes T."/>
            <person name="Postlethwait J."/>
            <person name="Bobe J."/>
            <person name="Guiguen Y."/>
            <person name="Dirks R."/>
        </authorList>
    </citation>
    <scope>NUCLEOTIDE SEQUENCE</scope>
    <source>
        <strain evidence="2">Tag_6206</strain>
        <tissue evidence="2">Liver</tissue>
    </source>
</reference>
<evidence type="ECO:0000313" key="2">
    <source>
        <dbReference type="EMBL" id="KAG5851843.1"/>
    </source>
</evidence>
<keyword evidence="3" id="KW-1185">Reference proteome</keyword>
<dbReference type="AlphaFoldDB" id="A0A9D3MSC0"/>
<sequence length="133" mass="15354">MERTAQNLKSKLEAMGFLAVEEFWLTNQPIAVICQLKRELGVASLRLLLYCTEFLRVTCYGSREDPPRLELVHKTCCFIRQLNAHNWNLTFTESGLPLLVDIPPNSVQRSRTGERRRGVREGQETDENKESMD</sequence>
<proteinExistence type="predicted"/>
<evidence type="ECO:0000256" key="1">
    <source>
        <dbReference type="SAM" id="MobiDB-lite"/>
    </source>
</evidence>
<protein>
    <submittedName>
        <fullName evidence="2">Uncharacterized protein</fullName>
    </submittedName>
</protein>
<gene>
    <name evidence="2" type="ORF">ANANG_G00056120</name>
</gene>
<evidence type="ECO:0000313" key="3">
    <source>
        <dbReference type="Proteomes" id="UP001044222"/>
    </source>
</evidence>
<feature type="region of interest" description="Disordered" evidence="1">
    <location>
        <begin position="102"/>
        <end position="133"/>
    </location>
</feature>
<dbReference type="Proteomes" id="UP001044222">
    <property type="component" value="Unassembled WGS sequence"/>
</dbReference>
<organism evidence="2 3">
    <name type="scientific">Anguilla anguilla</name>
    <name type="common">European freshwater eel</name>
    <name type="synonym">Muraena anguilla</name>
    <dbReference type="NCBI Taxonomy" id="7936"/>
    <lineage>
        <taxon>Eukaryota</taxon>
        <taxon>Metazoa</taxon>
        <taxon>Chordata</taxon>
        <taxon>Craniata</taxon>
        <taxon>Vertebrata</taxon>
        <taxon>Euteleostomi</taxon>
        <taxon>Actinopterygii</taxon>
        <taxon>Neopterygii</taxon>
        <taxon>Teleostei</taxon>
        <taxon>Anguilliformes</taxon>
        <taxon>Anguillidae</taxon>
        <taxon>Anguilla</taxon>
    </lineage>
</organism>
<feature type="compositionally biased region" description="Basic and acidic residues" evidence="1">
    <location>
        <begin position="111"/>
        <end position="133"/>
    </location>
</feature>
<comment type="caution">
    <text evidence="2">The sequence shown here is derived from an EMBL/GenBank/DDBJ whole genome shotgun (WGS) entry which is preliminary data.</text>
</comment>